<protein>
    <submittedName>
        <fullName evidence="1">Uncharacterized protein</fullName>
    </submittedName>
</protein>
<evidence type="ECO:0000313" key="2">
    <source>
        <dbReference type="Proteomes" id="UP000828941"/>
    </source>
</evidence>
<name>A0ACB9MU77_BAUVA</name>
<accession>A0ACB9MU77</accession>
<evidence type="ECO:0000313" key="1">
    <source>
        <dbReference type="EMBL" id="KAI4327197.1"/>
    </source>
</evidence>
<proteinExistence type="predicted"/>
<gene>
    <name evidence="1" type="ORF">L6164_019686</name>
</gene>
<comment type="caution">
    <text evidence="1">The sequence shown here is derived from an EMBL/GenBank/DDBJ whole genome shotgun (WGS) entry which is preliminary data.</text>
</comment>
<sequence>MYYVWYHFGWSHGKEKLESGKPTFKAIRKLIFDVGLMLAYHYDLYESKGMKIHKDGGLESMLLRSRCHKGRLLHYFPAEKGTSDHGSLTSDPHTFVDLSVKIEEGFGSSGLGILSVTDELEDPDSRYNFGWSHGKEKLESGKPVGCALHKIARHGARTQDEEGRLRFHFQSFDATSRTIMALWSTNCTRLLNS</sequence>
<reference evidence="1 2" key="1">
    <citation type="journal article" date="2022" name="DNA Res.">
        <title>Chromosomal-level genome assembly of the orchid tree Bauhinia variegata (Leguminosae; Cercidoideae) supports the allotetraploid origin hypothesis of Bauhinia.</title>
        <authorList>
            <person name="Zhong Y."/>
            <person name="Chen Y."/>
            <person name="Zheng D."/>
            <person name="Pang J."/>
            <person name="Liu Y."/>
            <person name="Luo S."/>
            <person name="Meng S."/>
            <person name="Qian L."/>
            <person name="Wei D."/>
            <person name="Dai S."/>
            <person name="Zhou R."/>
        </authorList>
    </citation>
    <scope>NUCLEOTIDE SEQUENCE [LARGE SCALE GENOMIC DNA]</scope>
    <source>
        <strain evidence="1">BV-YZ2020</strain>
    </source>
</reference>
<organism evidence="1 2">
    <name type="scientific">Bauhinia variegata</name>
    <name type="common">Purple orchid tree</name>
    <name type="synonym">Phanera variegata</name>
    <dbReference type="NCBI Taxonomy" id="167791"/>
    <lineage>
        <taxon>Eukaryota</taxon>
        <taxon>Viridiplantae</taxon>
        <taxon>Streptophyta</taxon>
        <taxon>Embryophyta</taxon>
        <taxon>Tracheophyta</taxon>
        <taxon>Spermatophyta</taxon>
        <taxon>Magnoliopsida</taxon>
        <taxon>eudicotyledons</taxon>
        <taxon>Gunneridae</taxon>
        <taxon>Pentapetalae</taxon>
        <taxon>rosids</taxon>
        <taxon>fabids</taxon>
        <taxon>Fabales</taxon>
        <taxon>Fabaceae</taxon>
        <taxon>Cercidoideae</taxon>
        <taxon>Cercideae</taxon>
        <taxon>Bauhiniinae</taxon>
        <taxon>Bauhinia</taxon>
    </lineage>
</organism>
<keyword evidence="2" id="KW-1185">Reference proteome</keyword>
<dbReference type="Proteomes" id="UP000828941">
    <property type="component" value="Chromosome 8"/>
</dbReference>
<dbReference type="EMBL" id="CM039433">
    <property type="protein sequence ID" value="KAI4327197.1"/>
    <property type="molecule type" value="Genomic_DNA"/>
</dbReference>